<keyword evidence="8" id="KW-1185">Reference proteome</keyword>
<dbReference type="InterPro" id="IPR020846">
    <property type="entry name" value="MFS_dom"/>
</dbReference>
<dbReference type="PANTHER" id="PTHR43184">
    <property type="entry name" value="MAJOR FACILITATOR SUPERFAMILY TRANSPORTER 16, ISOFORM B"/>
    <property type="match status" value="1"/>
</dbReference>
<feature type="transmembrane region" description="Helical" evidence="5">
    <location>
        <begin position="67"/>
        <end position="88"/>
    </location>
</feature>
<protein>
    <recommendedName>
        <fullName evidence="6">Major facilitator superfamily (MFS) profile domain-containing protein</fullName>
    </recommendedName>
</protein>
<feature type="transmembrane region" description="Helical" evidence="5">
    <location>
        <begin position="95"/>
        <end position="115"/>
    </location>
</feature>
<name>A0A7R9L0X9_9ACAR</name>
<dbReference type="Pfam" id="PF07690">
    <property type="entry name" value="MFS_1"/>
    <property type="match status" value="1"/>
</dbReference>
<feature type="transmembrane region" description="Helical" evidence="5">
    <location>
        <begin position="191"/>
        <end position="212"/>
    </location>
</feature>
<organism evidence="7">
    <name type="scientific">Medioppia subpectinata</name>
    <dbReference type="NCBI Taxonomy" id="1979941"/>
    <lineage>
        <taxon>Eukaryota</taxon>
        <taxon>Metazoa</taxon>
        <taxon>Ecdysozoa</taxon>
        <taxon>Arthropoda</taxon>
        <taxon>Chelicerata</taxon>
        <taxon>Arachnida</taxon>
        <taxon>Acari</taxon>
        <taxon>Acariformes</taxon>
        <taxon>Sarcoptiformes</taxon>
        <taxon>Oribatida</taxon>
        <taxon>Brachypylina</taxon>
        <taxon>Oppioidea</taxon>
        <taxon>Oppiidae</taxon>
        <taxon>Medioppia</taxon>
    </lineage>
</organism>
<gene>
    <name evidence="7" type="ORF">OSB1V03_LOCUS12253</name>
</gene>
<dbReference type="Gene3D" id="1.20.1250.20">
    <property type="entry name" value="MFS general substrate transporter like domains"/>
    <property type="match status" value="1"/>
</dbReference>
<dbReference type="SUPFAM" id="SSF103473">
    <property type="entry name" value="MFS general substrate transporter"/>
    <property type="match status" value="1"/>
</dbReference>
<sequence length="242" mass="25908">MNKKQIQMSDETAHNSAISIIDALKISGVIEFSICLFFAKLVSYTFLDWLPLYISQTNPGISSSQSAYMTIFFDLGGIVGGISAGYLADKTGASALSCIVMLIFAIPSLGIYYLFGNQSMAMNEALQFIAGIFVNAPYALITTAVSAELGSKVPSKSAMATVSAIIDATGSIGSAIGPSLAGVVSEIGWEYVFIVVMIADLCALLSILRIGFNDCKRLIFIWRTKKSRNNSANQEIISVTTY</sequence>
<dbReference type="InterPro" id="IPR036259">
    <property type="entry name" value="MFS_trans_sf"/>
</dbReference>
<dbReference type="GO" id="GO:0022857">
    <property type="term" value="F:transmembrane transporter activity"/>
    <property type="evidence" value="ECO:0007669"/>
    <property type="project" value="InterPro"/>
</dbReference>
<reference evidence="7" key="1">
    <citation type="submission" date="2020-11" db="EMBL/GenBank/DDBJ databases">
        <authorList>
            <person name="Tran Van P."/>
        </authorList>
    </citation>
    <scope>NUCLEOTIDE SEQUENCE</scope>
</reference>
<dbReference type="GO" id="GO:0016020">
    <property type="term" value="C:membrane"/>
    <property type="evidence" value="ECO:0007669"/>
    <property type="project" value="UniProtKB-SubCell"/>
</dbReference>
<feature type="transmembrane region" description="Helical" evidence="5">
    <location>
        <begin position="29"/>
        <end position="47"/>
    </location>
</feature>
<evidence type="ECO:0000313" key="7">
    <source>
        <dbReference type="EMBL" id="CAD7631844.1"/>
    </source>
</evidence>
<evidence type="ECO:0000313" key="8">
    <source>
        <dbReference type="Proteomes" id="UP000759131"/>
    </source>
</evidence>
<evidence type="ECO:0000256" key="5">
    <source>
        <dbReference type="SAM" id="Phobius"/>
    </source>
</evidence>
<dbReference type="EMBL" id="OC864635">
    <property type="protein sequence ID" value="CAD7631844.1"/>
    <property type="molecule type" value="Genomic_DNA"/>
</dbReference>
<proteinExistence type="predicted"/>
<feature type="domain" description="Major facilitator superfamily (MFS) profile" evidence="6">
    <location>
        <begin position="29"/>
        <end position="242"/>
    </location>
</feature>
<evidence type="ECO:0000259" key="6">
    <source>
        <dbReference type="PROSITE" id="PS50850"/>
    </source>
</evidence>
<dbReference type="InterPro" id="IPR011701">
    <property type="entry name" value="MFS"/>
</dbReference>
<evidence type="ECO:0000256" key="4">
    <source>
        <dbReference type="ARBA" id="ARBA00023136"/>
    </source>
</evidence>
<keyword evidence="3 5" id="KW-1133">Transmembrane helix</keyword>
<dbReference type="PANTHER" id="PTHR43184:SF12">
    <property type="entry name" value="SUGAR PHOSPHATE EXCHANGER 3"/>
    <property type="match status" value="1"/>
</dbReference>
<keyword evidence="2 5" id="KW-0812">Transmembrane</keyword>
<dbReference type="OrthoDB" id="3639251at2759"/>
<feature type="transmembrane region" description="Helical" evidence="5">
    <location>
        <begin position="127"/>
        <end position="147"/>
    </location>
</feature>
<evidence type="ECO:0000256" key="3">
    <source>
        <dbReference type="ARBA" id="ARBA00022989"/>
    </source>
</evidence>
<feature type="non-terminal residue" evidence="7">
    <location>
        <position position="1"/>
    </location>
</feature>
<accession>A0A7R9L0X9</accession>
<dbReference type="EMBL" id="CAJPIZ010010060">
    <property type="protein sequence ID" value="CAG2112274.1"/>
    <property type="molecule type" value="Genomic_DNA"/>
</dbReference>
<evidence type="ECO:0000256" key="2">
    <source>
        <dbReference type="ARBA" id="ARBA00022692"/>
    </source>
</evidence>
<dbReference type="AlphaFoldDB" id="A0A7R9L0X9"/>
<dbReference type="Proteomes" id="UP000759131">
    <property type="component" value="Unassembled WGS sequence"/>
</dbReference>
<feature type="transmembrane region" description="Helical" evidence="5">
    <location>
        <begin position="159"/>
        <end position="185"/>
    </location>
</feature>
<keyword evidence="4 5" id="KW-0472">Membrane</keyword>
<evidence type="ECO:0000256" key="1">
    <source>
        <dbReference type="ARBA" id="ARBA00004141"/>
    </source>
</evidence>
<dbReference type="PROSITE" id="PS50850">
    <property type="entry name" value="MFS"/>
    <property type="match status" value="1"/>
</dbReference>
<comment type="subcellular location">
    <subcellularLocation>
        <location evidence="1">Membrane</location>
        <topology evidence="1">Multi-pass membrane protein</topology>
    </subcellularLocation>
</comment>